<dbReference type="AlphaFoldDB" id="M3JT03"/>
<dbReference type="InterPro" id="IPR043202">
    <property type="entry name" value="Band-7_stomatin-like"/>
</dbReference>
<dbReference type="Gene3D" id="6.10.250.2090">
    <property type="match status" value="1"/>
</dbReference>
<feature type="region of interest" description="Disordered" evidence="2">
    <location>
        <begin position="1"/>
        <end position="26"/>
    </location>
</feature>
<dbReference type="Proteomes" id="UP000011777">
    <property type="component" value="Unassembled WGS sequence"/>
</dbReference>
<sequence length="348" mass="38761">MQAEHSNHSSESFDPDTYKRSQSTIKDQPKIKPDMVLNNFERSYEQPPLGGYQKFIASLGRCFGTCGLFCCLCENPYKEVDQGEVGLVQTFGALTRTVEPGLSYVNTWSEKLTKVSIKINIREIPAQRCFTKDNVSVTITSVVYYNILDPMKAIFNISNIHEAIIERTQTTLRDVIGGRSLQDVVEKREEIAEAIEEIISKTASDWGVNIESILIKDLTLADKVMASLSMATEAKRLGEAKIISAKADIESAKLMRRASQILSSKAAMNIRYLEAFQNVAKTAGAKVIFMPSAHEIERLSEGSFDHQASGKDKQVDLDLDQDWNDNSPGLGNNRTIANNIALQESIRE</sequence>
<evidence type="ECO:0000256" key="1">
    <source>
        <dbReference type="ARBA" id="ARBA00008164"/>
    </source>
</evidence>
<dbReference type="PANTHER" id="PTHR10264">
    <property type="entry name" value="BAND 7 PROTEIN-RELATED"/>
    <property type="match status" value="1"/>
</dbReference>
<evidence type="ECO:0000313" key="5">
    <source>
        <dbReference type="Proteomes" id="UP000011777"/>
    </source>
</evidence>
<dbReference type="InterPro" id="IPR001107">
    <property type="entry name" value="Band_7"/>
</dbReference>
<gene>
    <name evidence="4" type="ORF">G210_4417</name>
</gene>
<comment type="similarity">
    <text evidence="1">Belongs to the band 7/mec-2 family.</text>
</comment>
<dbReference type="EMBL" id="AOGT01002502">
    <property type="protein sequence ID" value="EMG45399.1"/>
    <property type="molecule type" value="Genomic_DNA"/>
</dbReference>
<dbReference type="PANTHER" id="PTHR10264:SF19">
    <property type="entry name" value="AT06885P-RELATED"/>
    <property type="match status" value="1"/>
</dbReference>
<dbReference type="PRINTS" id="PR00721">
    <property type="entry name" value="STOMATIN"/>
</dbReference>
<evidence type="ECO:0000256" key="2">
    <source>
        <dbReference type="SAM" id="MobiDB-lite"/>
    </source>
</evidence>
<accession>M3JT03</accession>
<dbReference type="OMA" id="IQQMVRV"/>
<evidence type="ECO:0000313" key="4">
    <source>
        <dbReference type="EMBL" id="EMG45399.1"/>
    </source>
</evidence>
<dbReference type="InterPro" id="IPR001972">
    <property type="entry name" value="Stomatin_HflK_fam"/>
</dbReference>
<dbReference type="HOGENOM" id="CLU_024949_4_1_1"/>
<name>M3JT03_CANMX</name>
<evidence type="ECO:0000259" key="3">
    <source>
        <dbReference type="SMART" id="SM00244"/>
    </source>
</evidence>
<feature type="domain" description="Band 7" evidence="3">
    <location>
        <begin position="75"/>
        <end position="232"/>
    </location>
</feature>
<dbReference type="eggNOG" id="KOG2621">
    <property type="taxonomic scope" value="Eukaryota"/>
</dbReference>
<keyword evidence="5" id="KW-1185">Reference proteome</keyword>
<dbReference type="FunFam" id="3.30.479.30:FF:000004">
    <property type="entry name" value="Putative membrane protease family, stomatin"/>
    <property type="match status" value="1"/>
</dbReference>
<dbReference type="InterPro" id="IPR036013">
    <property type="entry name" value="Band_7/SPFH_dom_sf"/>
</dbReference>
<dbReference type="Pfam" id="PF01145">
    <property type="entry name" value="Band_7"/>
    <property type="match status" value="1"/>
</dbReference>
<dbReference type="CDD" id="cd13437">
    <property type="entry name" value="SPFH_alloslipin"/>
    <property type="match status" value="1"/>
</dbReference>
<proteinExistence type="inferred from homology"/>
<dbReference type="GO" id="GO:0098552">
    <property type="term" value="C:side of membrane"/>
    <property type="evidence" value="ECO:0007669"/>
    <property type="project" value="UniProtKB-ARBA"/>
</dbReference>
<organism evidence="4 5">
    <name type="scientific">Candida maltosa (strain Xu316)</name>
    <name type="common">Yeast</name>
    <dbReference type="NCBI Taxonomy" id="1245528"/>
    <lineage>
        <taxon>Eukaryota</taxon>
        <taxon>Fungi</taxon>
        <taxon>Dikarya</taxon>
        <taxon>Ascomycota</taxon>
        <taxon>Saccharomycotina</taxon>
        <taxon>Pichiomycetes</taxon>
        <taxon>Debaryomycetaceae</taxon>
        <taxon>Candida/Lodderomyces clade</taxon>
        <taxon>Candida</taxon>
    </lineage>
</organism>
<dbReference type="STRING" id="1245528.M3JT03"/>
<dbReference type="SMART" id="SM00244">
    <property type="entry name" value="PHB"/>
    <property type="match status" value="1"/>
</dbReference>
<reference evidence="4 5" key="1">
    <citation type="submission" date="2013-02" db="EMBL/GenBank/DDBJ databases">
        <title>Genome sequence of Candida maltosa Xu316, a potential industrial strain for xylitol and ethanol production.</title>
        <authorList>
            <person name="Yu J."/>
            <person name="Wang Q."/>
            <person name="Geng X."/>
            <person name="Bao W."/>
            <person name="He P."/>
            <person name="Cai J."/>
        </authorList>
    </citation>
    <scope>NUCLEOTIDE SEQUENCE [LARGE SCALE GENOMIC DNA]</scope>
    <source>
        <strain evidence="5">Xu316</strain>
    </source>
</reference>
<protein>
    <submittedName>
        <fullName evidence="4">Stomatin family protein, putative</fullName>
    </submittedName>
</protein>
<dbReference type="Gene3D" id="3.30.479.30">
    <property type="entry name" value="Band 7 domain"/>
    <property type="match status" value="1"/>
</dbReference>
<dbReference type="SUPFAM" id="SSF117892">
    <property type="entry name" value="Band 7/SPFH domain"/>
    <property type="match status" value="1"/>
</dbReference>
<dbReference type="GO" id="GO:0005886">
    <property type="term" value="C:plasma membrane"/>
    <property type="evidence" value="ECO:0007669"/>
    <property type="project" value="InterPro"/>
</dbReference>
<comment type="caution">
    <text evidence="4">The sequence shown here is derived from an EMBL/GenBank/DDBJ whole genome shotgun (WGS) entry which is preliminary data.</text>
</comment>
<dbReference type="OrthoDB" id="2105077at2759"/>